<dbReference type="EMBL" id="CAXAMM010043561">
    <property type="protein sequence ID" value="CAK9110588.1"/>
    <property type="molecule type" value="Genomic_DNA"/>
</dbReference>
<gene>
    <name evidence="3" type="ORF">SCF082_LOCUS51359</name>
</gene>
<evidence type="ECO:0000313" key="3">
    <source>
        <dbReference type="EMBL" id="CAK9110588.1"/>
    </source>
</evidence>
<keyword evidence="4" id="KW-1185">Reference proteome</keyword>
<feature type="transmembrane region" description="Helical" evidence="2">
    <location>
        <begin position="297"/>
        <end position="320"/>
    </location>
</feature>
<reference evidence="3 4" key="1">
    <citation type="submission" date="2024-02" db="EMBL/GenBank/DDBJ databases">
        <authorList>
            <person name="Chen Y."/>
            <person name="Shah S."/>
            <person name="Dougan E. K."/>
            <person name="Thang M."/>
            <person name="Chan C."/>
        </authorList>
    </citation>
    <scope>NUCLEOTIDE SEQUENCE [LARGE SCALE GENOMIC DNA]</scope>
</reference>
<dbReference type="Proteomes" id="UP001642464">
    <property type="component" value="Unassembled WGS sequence"/>
</dbReference>
<feature type="region of interest" description="Disordered" evidence="1">
    <location>
        <begin position="669"/>
        <end position="699"/>
    </location>
</feature>
<keyword evidence="2" id="KW-0472">Membrane</keyword>
<organism evidence="3 4">
    <name type="scientific">Durusdinium trenchii</name>
    <dbReference type="NCBI Taxonomy" id="1381693"/>
    <lineage>
        <taxon>Eukaryota</taxon>
        <taxon>Sar</taxon>
        <taxon>Alveolata</taxon>
        <taxon>Dinophyceae</taxon>
        <taxon>Suessiales</taxon>
        <taxon>Symbiodiniaceae</taxon>
        <taxon>Durusdinium</taxon>
    </lineage>
</organism>
<sequence length="1095" mass="120587">MEIMGRTSSSVGDAVGRSVEENSAKMSSGLGLLREEMSLAVQETGKLKGALSDEKPDGMAEYVRAQKILFAQAERVSIIRAGLKSYGFEQQPEEFVNLLSNILFVLTPLAELVPRHQVAARSLHSSMRSITLIQQGFAKIESVLSSMGHSEKELETYCLGFIENVSIMDDASLVGSYRDMARKNAGSLESDLGSLSNISTFLSSEYMEKLLQLDLVKDLKTMVAKERTALVAKVDQAHEASKDLALASSEAAGAFEMAVGGLKLMAGDLKEELGSLERYVLATGLLMNHLVRDLARFYKTTVMACLAVACAMAFLAFFYACYLENVYENEGVARAFDTEPKERQGCCWKCVTCIGSAFRLTGFYALMLLQDAVSLILVFLTLMMGTISLAQIGVASGCQSAEILSDDAACVKELGELGNFVDADLLQQRSCHDAGLLICESMMANVAMVSHTLLLAVLGTILSCCIPRRLLVVWMSTQHNVAMAEVLADSDRGGKPMVLWTRQEIMGTGPPELAWDATGSLEINGLEALLPTLKVPLLDDAEREVQVEVLKQAEVLHIPAGGHVAEIEGDCGALYIVLKGAVGKYQMDLPPWPPVEESRRQVMNEPQESAQKEEFASLRRRFARASEELEKLRSRHEKSPLDCSMQESLRVHFLTQLIERLSGELQGCEVEAEERKPDPEKPAAAPTSPSRGSAGVFLTSEPDLLDDPIDDWEDSLDQAVAEHLEGDCFGASRGVLERFVVHEDAVLLVLHADQLRSATERCEAQRRAQRGEMLQRSLGDEEVAQRLLPLFRQEWESVCSSSEVPWKPDIWSRDSQERLRNGEGIEVLVTPAQGGIDTLCEDLEQDFYPHDMNTRSDGVLVYSCETYFKARKNMVNEAAAWLALGRDSKDVRGRQGALLWAAAGSGHGFRRGSLGILEAGQFVGLSSLLFQRREPLTVTCASEVYALRAEHLSVAKLTPKVVEVLKSALQAKGAYLAQRMETLNALPARLDAKAERLRDELQRARVPLILDSPFLRRKHQVLLPGAHAWSLRSSQRVSGVRGDQGPSFGIAWLAELKTWVSLGGTSHGRRHWFWRKRLQTLVEHVDSGNAIFGVE</sequence>
<evidence type="ECO:0000313" key="4">
    <source>
        <dbReference type="Proteomes" id="UP001642464"/>
    </source>
</evidence>
<dbReference type="SUPFAM" id="SSF51206">
    <property type="entry name" value="cAMP-binding domain-like"/>
    <property type="match status" value="1"/>
</dbReference>
<comment type="caution">
    <text evidence="3">The sequence shown here is derived from an EMBL/GenBank/DDBJ whole genome shotgun (WGS) entry which is preliminary data.</text>
</comment>
<evidence type="ECO:0000256" key="1">
    <source>
        <dbReference type="SAM" id="MobiDB-lite"/>
    </source>
</evidence>
<evidence type="ECO:0000256" key="2">
    <source>
        <dbReference type="SAM" id="Phobius"/>
    </source>
</evidence>
<keyword evidence="2" id="KW-1133">Transmembrane helix</keyword>
<protein>
    <recommendedName>
        <fullName evidence="5">Cyclic nucleotide-binding domain-containing protein</fullName>
    </recommendedName>
</protein>
<keyword evidence="2" id="KW-0812">Transmembrane</keyword>
<accession>A0ABP0SDX6</accession>
<evidence type="ECO:0008006" key="5">
    <source>
        <dbReference type="Google" id="ProtNLM"/>
    </source>
</evidence>
<dbReference type="InterPro" id="IPR018490">
    <property type="entry name" value="cNMP-bd_dom_sf"/>
</dbReference>
<name>A0ABP0SDX6_9DINO</name>
<proteinExistence type="predicted"/>